<dbReference type="Pfam" id="PF01900">
    <property type="entry name" value="RNase_P_Rpp14"/>
    <property type="match status" value="1"/>
</dbReference>
<dbReference type="AlphaFoldDB" id="A0A1X2IZA7"/>
<comment type="subcellular location">
    <subcellularLocation>
        <location evidence="1">Nucleus</location>
    </subcellularLocation>
</comment>
<reference evidence="6 7" key="1">
    <citation type="submission" date="2016-07" db="EMBL/GenBank/DDBJ databases">
        <title>Pervasive Adenine N6-methylation of Active Genes in Fungi.</title>
        <authorList>
            <consortium name="DOE Joint Genome Institute"/>
            <person name="Mondo S.J."/>
            <person name="Dannebaum R.O."/>
            <person name="Kuo R.C."/>
            <person name="Labutti K."/>
            <person name="Haridas S."/>
            <person name="Kuo A."/>
            <person name="Salamov A."/>
            <person name="Ahrendt S.R."/>
            <person name="Lipzen A."/>
            <person name="Sullivan W."/>
            <person name="Andreopoulos W.B."/>
            <person name="Clum A."/>
            <person name="Lindquist E."/>
            <person name="Daum C."/>
            <person name="Ramamoorthy G.K."/>
            <person name="Gryganskyi A."/>
            <person name="Culley D."/>
            <person name="Magnuson J.K."/>
            <person name="James T.Y."/>
            <person name="O'Malley M.A."/>
            <person name="Stajich J.E."/>
            <person name="Spatafora J.W."/>
            <person name="Visel A."/>
            <person name="Grigoriev I.V."/>
        </authorList>
    </citation>
    <scope>NUCLEOTIDE SEQUENCE [LARGE SCALE GENOMIC DNA]</scope>
    <source>
        <strain evidence="6 7">NRRL 1336</strain>
    </source>
</reference>
<name>A0A1X2IZA7_9FUNG</name>
<keyword evidence="4" id="KW-0539">Nucleus</keyword>
<dbReference type="STRING" id="90262.A0A1X2IZA7"/>
<dbReference type="GO" id="GO:0030681">
    <property type="term" value="C:multimeric ribonuclease P complex"/>
    <property type="evidence" value="ECO:0007669"/>
    <property type="project" value="TreeGrafter"/>
</dbReference>
<dbReference type="InterPro" id="IPR016819">
    <property type="entry name" value="RNase_P/MRP_POP5"/>
</dbReference>
<dbReference type="GO" id="GO:0001682">
    <property type="term" value="P:tRNA 5'-leader removal"/>
    <property type="evidence" value="ECO:0007669"/>
    <property type="project" value="InterPro"/>
</dbReference>
<evidence type="ECO:0000313" key="6">
    <source>
        <dbReference type="EMBL" id="ORZ24625.1"/>
    </source>
</evidence>
<comment type="function">
    <text evidence="5">Component of ribonuclease P, a protein complex that generates mature tRNA molecules by cleaving their 5'-ends.</text>
</comment>
<protein>
    <recommendedName>
        <fullName evidence="5">Ribonuclease P/MRP protein subunit POP5</fullName>
        <ecNumber evidence="5">3.1.26.5</ecNumber>
    </recommendedName>
</protein>
<comment type="caution">
    <text evidence="6">The sequence shown here is derived from an EMBL/GenBank/DDBJ whole genome shotgun (WGS) entry which is preliminary data.</text>
</comment>
<sequence>MVRYKCRWILFELVQDPILQNDKIVDTNTPLRLTEQMIQKTLRDSILTTYGDYGAGLLRAAHVKWYNPETGTGIIRTPREHDDMLLSALFFVKQIESIPCSFRFLRVSGTLVFIQKAAIERDRSLYLKEQARMEQLGKTYSVVDRIQTCTNKVNSINV</sequence>
<evidence type="ECO:0000256" key="3">
    <source>
        <dbReference type="ARBA" id="ARBA00022694"/>
    </source>
</evidence>
<organism evidence="6 7">
    <name type="scientific">Absidia repens</name>
    <dbReference type="NCBI Taxonomy" id="90262"/>
    <lineage>
        <taxon>Eukaryota</taxon>
        <taxon>Fungi</taxon>
        <taxon>Fungi incertae sedis</taxon>
        <taxon>Mucoromycota</taxon>
        <taxon>Mucoromycotina</taxon>
        <taxon>Mucoromycetes</taxon>
        <taxon>Mucorales</taxon>
        <taxon>Cunninghamellaceae</taxon>
        <taxon>Absidia</taxon>
    </lineage>
</organism>
<dbReference type="EMBL" id="MCGE01000002">
    <property type="protein sequence ID" value="ORZ24625.1"/>
    <property type="molecule type" value="Genomic_DNA"/>
</dbReference>
<proteinExistence type="inferred from homology"/>
<dbReference type="GO" id="GO:0033204">
    <property type="term" value="F:ribonuclease P RNA binding"/>
    <property type="evidence" value="ECO:0007669"/>
    <property type="project" value="InterPro"/>
</dbReference>
<dbReference type="Gene3D" id="3.30.70.3250">
    <property type="entry name" value="Ribonuclease P, Pop5 subunit"/>
    <property type="match status" value="1"/>
</dbReference>
<evidence type="ECO:0000256" key="2">
    <source>
        <dbReference type="ARBA" id="ARBA00010800"/>
    </source>
</evidence>
<dbReference type="Proteomes" id="UP000193560">
    <property type="component" value="Unassembled WGS sequence"/>
</dbReference>
<dbReference type="SUPFAM" id="SSF160350">
    <property type="entry name" value="Rnp2-like"/>
    <property type="match status" value="1"/>
</dbReference>
<accession>A0A1X2IZA7</accession>
<dbReference type="GO" id="GO:0005730">
    <property type="term" value="C:nucleolus"/>
    <property type="evidence" value="ECO:0007669"/>
    <property type="project" value="TreeGrafter"/>
</dbReference>
<comment type="similarity">
    <text evidence="2 5">Belongs to the eukaryotic/archaeal RNase P protein component 2 family.</text>
</comment>
<comment type="catalytic activity">
    <reaction evidence="5">
        <text>Endonucleolytic cleavage of RNA, removing 5'-extranucleotides from tRNA precursor.</text>
        <dbReference type="EC" id="3.1.26.5"/>
    </reaction>
</comment>
<dbReference type="PANTHER" id="PTHR15441:SF2">
    <property type="entry name" value="RIBONUCLEASE P_MRP PROTEIN SUBUNIT POP5"/>
    <property type="match status" value="1"/>
</dbReference>
<gene>
    <name evidence="6" type="ORF">BCR42DRAFT_403325</name>
</gene>
<evidence type="ECO:0000256" key="5">
    <source>
        <dbReference type="PIRNR" id="PIRNR023803"/>
    </source>
</evidence>
<dbReference type="InterPro" id="IPR038085">
    <property type="entry name" value="Rnp2-like_sf"/>
</dbReference>
<keyword evidence="3 5" id="KW-0819">tRNA processing</keyword>
<dbReference type="InterPro" id="IPR002759">
    <property type="entry name" value="Pop5/Rpp14/Rnp2-like"/>
</dbReference>
<dbReference type="GO" id="GO:0004526">
    <property type="term" value="F:ribonuclease P activity"/>
    <property type="evidence" value="ECO:0007669"/>
    <property type="project" value="UniProtKB-EC"/>
</dbReference>
<keyword evidence="7" id="KW-1185">Reference proteome</keyword>
<evidence type="ECO:0000313" key="7">
    <source>
        <dbReference type="Proteomes" id="UP000193560"/>
    </source>
</evidence>
<dbReference type="PIRSF" id="PIRSF023803">
    <property type="entry name" value="Ribonuclease_P_prd"/>
    <property type="match status" value="1"/>
</dbReference>
<dbReference type="GO" id="GO:0000172">
    <property type="term" value="C:ribonuclease MRP complex"/>
    <property type="evidence" value="ECO:0007669"/>
    <property type="project" value="TreeGrafter"/>
</dbReference>
<evidence type="ECO:0000256" key="1">
    <source>
        <dbReference type="ARBA" id="ARBA00004123"/>
    </source>
</evidence>
<evidence type="ECO:0000256" key="4">
    <source>
        <dbReference type="ARBA" id="ARBA00023242"/>
    </source>
</evidence>
<dbReference type="OrthoDB" id="24745at2759"/>
<dbReference type="EC" id="3.1.26.5" evidence="5"/>
<dbReference type="PANTHER" id="PTHR15441">
    <property type="entry name" value="RIBONUCLEASE P PROTEIN SUBUNIT P14"/>
    <property type="match status" value="1"/>
</dbReference>